<dbReference type="InterPro" id="IPR036866">
    <property type="entry name" value="RibonucZ/Hydroxyglut_hydro"/>
</dbReference>
<accession>A0A2P8H4H3</accession>
<dbReference type="GO" id="GO:0016787">
    <property type="term" value="F:hydrolase activity"/>
    <property type="evidence" value="ECO:0007669"/>
    <property type="project" value="UniProtKB-KW"/>
</dbReference>
<organism evidence="2 3">
    <name type="scientific">Planomicrobium soli</name>
    <dbReference type="NCBI Taxonomy" id="1176648"/>
    <lineage>
        <taxon>Bacteria</taxon>
        <taxon>Bacillati</taxon>
        <taxon>Bacillota</taxon>
        <taxon>Bacilli</taxon>
        <taxon>Bacillales</taxon>
        <taxon>Caryophanaceae</taxon>
        <taxon>Planomicrobium</taxon>
    </lineage>
</organism>
<dbReference type="PANTHER" id="PTHR23131">
    <property type="entry name" value="ENDORIBONUCLEASE LACTB2"/>
    <property type="match status" value="1"/>
</dbReference>
<dbReference type="InterPro" id="IPR050662">
    <property type="entry name" value="Sec-metab_biosynth-thioest"/>
</dbReference>
<sequence length="315" mass="35901">MSLHKIIIPTPFAVGDVNSYLLKGDMLTLIDAGPKTPEAWVALKAGLKEVNVAPEDIEQVVLTHHHPDHAGWVDGFDRAKLYGHPYNDLWLRRDQAFFDYHDAFYVDRLKEEGVPEELLFWVKKMKRPLNLMGNRPLDGMINEGEVIPGHPEWHVMETLGHAQSHLSFWDPETREMIGGDHVIAKVSSNPLIEPPLDRSEGRPRSLLQYNAALGRMLKMPIDVIYSGHGEEVRNVNELITARLEKQHQRALKVLGMLKGQEKTVYQLTQELFPYAYEKELGLTLSETIGQIDYLLEDGLIAERMADNGVFYYIEA</sequence>
<keyword evidence="3" id="KW-1185">Reference proteome</keyword>
<dbReference type="OrthoDB" id="2971563at2"/>
<proteinExistence type="predicted"/>
<reference evidence="2 3" key="1">
    <citation type="submission" date="2018-03" db="EMBL/GenBank/DDBJ databases">
        <title>Genomic Encyclopedia of Type Strains, Phase III (KMG-III): the genomes of soil and plant-associated and newly described type strains.</title>
        <authorList>
            <person name="Whitman W."/>
        </authorList>
    </citation>
    <scope>NUCLEOTIDE SEQUENCE [LARGE SCALE GENOMIC DNA]</scope>
    <source>
        <strain evidence="2 3">CGMCC 1.12259</strain>
    </source>
</reference>
<dbReference type="Pfam" id="PF00753">
    <property type="entry name" value="Lactamase_B"/>
    <property type="match status" value="1"/>
</dbReference>
<keyword evidence="2" id="KW-0378">Hydrolase</keyword>
<comment type="caution">
    <text evidence="2">The sequence shown here is derived from an EMBL/GenBank/DDBJ whole genome shotgun (WGS) entry which is preliminary data.</text>
</comment>
<protein>
    <submittedName>
        <fullName evidence="2">Glyoxylase-like metal-dependent hydrolase (Beta-lactamase superfamily II)</fullName>
    </submittedName>
</protein>
<name>A0A2P8H4H3_9BACL</name>
<evidence type="ECO:0000313" key="3">
    <source>
        <dbReference type="Proteomes" id="UP000242682"/>
    </source>
</evidence>
<dbReference type="EMBL" id="PYAT01000003">
    <property type="protein sequence ID" value="PSL41099.1"/>
    <property type="molecule type" value="Genomic_DNA"/>
</dbReference>
<dbReference type="Proteomes" id="UP000242682">
    <property type="component" value="Unassembled WGS sequence"/>
</dbReference>
<gene>
    <name evidence="2" type="ORF">B0H99_103233</name>
</gene>
<dbReference type="SUPFAM" id="SSF56281">
    <property type="entry name" value="Metallo-hydrolase/oxidoreductase"/>
    <property type="match status" value="1"/>
</dbReference>
<evidence type="ECO:0000259" key="1">
    <source>
        <dbReference type="SMART" id="SM00849"/>
    </source>
</evidence>
<dbReference type="InterPro" id="IPR001279">
    <property type="entry name" value="Metallo-B-lactamas"/>
</dbReference>
<dbReference type="AlphaFoldDB" id="A0A2P8H4H3"/>
<evidence type="ECO:0000313" key="2">
    <source>
        <dbReference type="EMBL" id="PSL41099.1"/>
    </source>
</evidence>
<dbReference type="PANTHER" id="PTHR23131:SF4">
    <property type="entry name" value="METALLO-BETA-LACTAMASE SUPERFAMILY POTEIN"/>
    <property type="match status" value="1"/>
</dbReference>
<feature type="domain" description="Metallo-beta-lactamase" evidence="1">
    <location>
        <begin position="16"/>
        <end position="228"/>
    </location>
</feature>
<dbReference type="RefSeq" id="WP_106532604.1">
    <property type="nucleotide sequence ID" value="NZ_PYAT01000003.1"/>
</dbReference>
<dbReference type="SMART" id="SM00849">
    <property type="entry name" value="Lactamase_B"/>
    <property type="match status" value="1"/>
</dbReference>
<dbReference type="Gene3D" id="3.60.15.10">
    <property type="entry name" value="Ribonuclease Z/Hydroxyacylglutathione hydrolase-like"/>
    <property type="match status" value="1"/>
</dbReference>